<dbReference type="InterPro" id="IPR051311">
    <property type="entry name" value="DedA_domain"/>
</dbReference>
<dbReference type="Pfam" id="PF09335">
    <property type="entry name" value="VTT_dom"/>
    <property type="match status" value="1"/>
</dbReference>
<reference evidence="9 11" key="1">
    <citation type="journal article" date="2016" name="Genome Announc.">
        <title>Complete Genome Sequence of the Amino Acid-Fermenting Clostridium propionicum X2 (DSM 1682).</title>
        <authorList>
            <person name="Poehlein A."/>
            <person name="Schlien K."/>
            <person name="Chowdhury N.P."/>
            <person name="Gottschalk G."/>
            <person name="Buckel W."/>
            <person name="Daniel R."/>
        </authorList>
    </citation>
    <scope>NUCLEOTIDE SEQUENCE [LARGE SCALE GENOMIC DNA]</scope>
    <source>
        <strain evidence="9 11">X2</strain>
    </source>
</reference>
<feature type="transmembrane region" description="Helical" evidence="7">
    <location>
        <begin position="53"/>
        <end position="74"/>
    </location>
</feature>
<dbReference type="Proteomes" id="UP000068026">
    <property type="component" value="Chromosome"/>
</dbReference>
<evidence type="ECO:0000313" key="9">
    <source>
        <dbReference type="EMBL" id="AMJ41764.1"/>
    </source>
</evidence>
<reference evidence="12" key="3">
    <citation type="submission" date="2016-11" db="EMBL/GenBank/DDBJ databases">
        <authorList>
            <person name="Jaros S."/>
            <person name="Januszkiewicz K."/>
            <person name="Wedrychowicz H."/>
        </authorList>
    </citation>
    <scope>NUCLEOTIDE SEQUENCE [LARGE SCALE GENOMIC DNA]</scope>
    <source>
        <strain evidence="12">DSM 1682</strain>
    </source>
</reference>
<keyword evidence="11" id="KW-1185">Reference proteome</keyword>
<evidence type="ECO:0000256" key="3">
    <source>
        <dbReference type="ARBA" id="ARBA00022475"/>
    </source>
</evidence>
<dbReference type="PANTHER" id="PTHR42709">
    <property type="entry name" value="ALKALINE PHOSPHATASE LIKE PROTEIN"/>
    <property type="match status" value="1"/>
</dbReference>
<evidence type="ECO:0000313" key="12">
    <source>
        <dbReference type="Proteomes" id="UP000184204"/>
    </source>
</evidence>
<comment type="similarity">
    <text evidence="2">Belongs to the DedA family.</text>
</comment>
<keyword evidence="6 7" id="KW-0472">Membrane</keyword>
<comment type="subcellular location">
    <subcellularLocation>
        <location evidence="1">Cell membrane</location>
        <topology evidence="1">Multi-pass membrane protein</topology>
    </subcellularLocation>
</comment>
<dbReference type="Proteomes" id="UP000184204">
    <property type="component" value="Unassembled WGS sequence"/>
</dbReference>
<evidence type="ECO:0000313" key="11">
    <source>
        <dbReference type="Proteomes" id="UP000068026"/>
    </source>
</evidence>
<keyword evidence="3" id="KW-1003">Cell membrane</keyword>
<reference evidence="10" key="4">
    <citation type="submission" date="2016-11" db="EMBL/GenBank/DDBJ databases">
        <authorList>
            <person name="Varghese N."/>
            <person name="Submissions S."/>
        </authorList>
    </citation>
    <scope>NUCLEOTIDE SEQUENCE</scope>
    <source>
        <strain evidence="10">DSM 1682</strain>
    </source>
</reference>
<evidence type="ECO:0000256" key="4">
    <source>
        <dbReference type="ARBA" id="ARBA00022692"/>
    </source>
</evidence>
<feature type="transmembrane region" description="Helical" evidence="7">
    <location>
        <begin position="137"/>
        <end position="160"/>
    </location>
</feature>
<dbReference type="PANTHER" id="PTHR42709:SF6">
    <property type="entry name" value="UNDECAPRENYL PHOSPHATE TRANSPORTER A"/>
    <property type="match status" value="1"/>
</dbReference>
<sequence>MSLIEAIKQLILELGAGGIFVATALEYGCFPVSSEILLPFIGYVIAINGYSLFHTILIATIGGMFGTTFCYLIGRIGGKMVDKLAGRFETIALGVGKAQSIFEKYGKESVFFARLFPIARTYISFPAGLAKMSALPFLVYTFFGVIIWNTALISAGYFLGSHWEICMAFLKAYQWQLSGGIAFLVILFIVLRNASRKKNH</sequence>
<keyword evidence="5 7" id="KW-1133">Transmembrane helix</keyword>
<dbReference type="AlphaFoldDB" id="A0A0X8VDD3"/>
<proteinExistence type="inferred from homology"/>
<evidence type="ECO:0000256" key="6">
    <source>
        <dbReference type="ARBA" id="ARBA00023136"/>
    </source>
</evidence>
<reference evidence="11" key="2">
    <citation type="submission" date="2016-01" db="EMBL/GenBank/DDBJ databases">
        <authorList>
            <person name="Poehlein A."/>
            <person name="Schlien K."/>
            <person name="Gottschalk G."/>
            <person name="Buckel W."/>
            <person name="Daniel R."/>
        </authorList>
    </citation>
    <scope>NUCLEOTIDE SEQUENCE [LARGE SCALE GENOMIC DNA]</scope>
    <source>
        <strain evidence="11">X2</strain>
    </source>
</reference>
<evidence type="ECO:0000256" key="1">
    <source>
        <dbReference type="ARBA" id="ARBA00004651"/>
    </source>
</evidence>
<organism evidence="10 12">
    <name type="scientific">Anaerotignum propionicum DSM 1682</name>
    <dbReference type="NCBI Taxonomy" id="991789"/>
    <lineage>
        <taxon>Bacteria</taxon>
        <taxon>Bacillati</taxon>
        <taxon>Bacillota</taxon>
        <taxon>Clostridia</taxon>
        <taxon>Lachnospirales</taxon>
        <taxon>Anaerotignaceae</taxon>
        <taxon>Anaerotignum</taxon>
    </lineage>
</organism>
<dbReference type="OrthoDB" id="9813426at2"/>
<accession>A0A0X8VDD3</accession>
<dbReference type="InterPro" id="IPR032816">
    <property type="entry name" value="VTT_dom"/>
</dbReference>
<evidence type="ECO:0000256" key="2">
    <source>
        <dbReference type="ARBA" id="ARBA00010792"/>
    </source>
</evidence>
<name>A0A0X8VDD3_ANAPI</name>
<evidence type="ECO:0000259" key="8">
    <source>
        <dbReference type="Pfam" id="PF09335"/>
    </source>
</evidence>
<feature type="transmembrane region" description="Helical" evidence="7">
    <location>
        <begin position="172"/>
        <end position="191"/>
    </location>
</feature>
<dbReference type="RefSeq" id="WP_066051521.1">
    <property type="nucleotide sequence ID" value="NZ_CP014223.1"/>
</dbReference>
<dbReference type="GO" id="GO:0005886">
    <property type="term" value="C:plasma membrane"/>
    <property type="evidence" value="ECO:0007669"/>
    <property type="project" value="UniProtKB-SubCell"/>
</dbReference>
<evidence type="ECO:0000256" key="7">
    <source>
        <dbReference type="SAM" id="Phobius"/>
    </source>
</evidence>
<evidence type="ECO:0000256" key="5">
    <source>
        <dbReference type="ARBA" id="ARBA00022989"/>
    </source>
</evidence>
<dbReference type="EMBL" id="FQUA01000008">
    <property type="protein sequence ID" value="SHE84077.1"/>
    <property type="molecule type" value="Genomic_DNA"/>
</dbReference>
<dbReference type="KEGG" id="cpro:CPRO_21840"/>
<dbReference type="EMBL" id="CP014223">
    <property type="protein sequence ID" value="AMJ41764.1"/>
    <property type="molecule type" value="Genomic_DNA"/>
</dbReference>
<evidence type="ECO:0000313" key="10">
    <source>
        <dbReference type="EMBL" id="SHE84077.1"/>
    </source>
</evidence>
<feature type="domain" description="VTT" evidence="8">
    <location>
        <begin position="34"/>
        <end position="157"/>
    </location>
</feature>
<gene>
    <name evidence="9" type="primary">yqjA</name>
    <name evidence="9" type="ORF">CPRO_21840</name>
    <name evidence="10" type="ORF">SAMN02745151_01959</name>
</gene>
<protein>
    <submittedName>
        <fullName evidence="9">Inner membrane protein YqjA</fullName>
    </submittedName>
    <submittedName>
        <fullName evidence="10">Membrane protein DedA, SNARE-associated domain</fullName>
    </submittedName>
</protein>
<keyword evidence="4 7" id="KW-0812">Transmembrane</keyword>